<dbReference type="InterPro" id="IPR010930">
    <property type="entry name" value="Flg_bb/hook_C_dom"/>
</dbReference>
<evidence type="ECO:0000259" key="3">
    <source>
        <dbReference type="Pfam" id="PF00460"/>
    </source>
</evidence>
<evidence type="ECO:0000313" key="7">
    <source>
        <dbReference type="Proteomes" id="UP000178086"/>
    </source>
</evidence>
<evidence type="ECO:0000259" key="4">
    <source>
        <dbReference type="Pfam" id="PF06429"/>
    </source>
</evidence>
<evidence type="ECO:0000313" key="6">
    <source>
        <dbReference type="EMBL" id="OFW33652.1"/>
    </source>
</evidence>
<dbReference type="Pfam" id="PF06429">
    <property type="entry name" value="Flg_bbr_C"/>
    <property type="match status" value="1"/>
</dbReference>
<gene>
    <name evidence="6" type="ORF">A2074_02470</name>
</gene>
<dbReference type="Pfam" id="PF22692">
    <property type="entry name" value="LlgE_F_G_D1"/>
    <property type="match status" value="1"/>
</dbReference>
<dbReference type="InterPro" id="IPR019776">
    <property type="entry name" value="Flagellar_basal_body_rod_CS"/>
</dbReference>
<reference evidence="6 7" key="1">
    <citation type="journal article" date="2016" name="Nat. Commun.">
        <title>Thousands of microbial genomes shed light on interconnected biogeochemical processes in an aquifer system.</title>
        <authorList>
            <person name="Anantharaman K."/>
            <person name="Brown C.T."/>
            <person name="Hug L.A."/>
            <person name="Sharon I."/>
            <person name="Castelle C.J."/>
            <person name="Probst A.J."/>
            <person name="Thomas B.C."/>
            <person name="Singh A."/>
            <person name="Wilkins M.J."/>
            <person name="Karaoz U."/>
            <person name="Brodie E.L."/>
            <person name="Williams K.H."/>
            <person name="Hubbard S.S."/>
            <person name="Banfield J.F."/>
        </authorList>
    </citation>
    <scope>NUCLEOTIDE SEQUENCE [LARGE SCALE GENOMIC DNA]</scope>
</reference>
<comment type="subcellular location">
    <subcellularLocation>
        <location evidence="2">Bacterial flagellum basal body</location>
    </subcellularLocation>
</comment>
<dbReference type="Proteomes" id="UP000178086">
    <property type="component" value="Unassembled WGS sequence"/>
</dbReference>
<dbReference type="Pfam" id="PF00460">
    <property type="entry name" value="Flg_bb_rod"/>
    <property type="match status" value="1"/>
</dbReference>
<dbReference type="InterPro" id="IPR053967">
    <property type="entry name" value="LlgE_F_G-like_D1"/>
</dbReference>
<dbReference type="PROSITE" id="PS00588">
    <property type="entry name" value="FLAGELLA_BB_ROD"/>
    <property type="match status" value="1"/>
</dbReference>
<evidence type="ECO:0000259" key="5">
    <source>
        <dbReference type="Pfam" id="PF22692"/>
    </source>
</evidence>
<sequence>MIRGLYTSATGMLALMNKQDVISNNLANVNTTGFKRDYASITSFPDALLYASEKSVGASAAQTPLGWLSTGVGIGETGFINTDAPLRHTGSMLDVALSGNGLFAVGTQAGERYTRNGSFGIDGLSRLVDQDGNLVLGENGAIAISGDEVFIDETGNIYVDDTFIDKLKIRQFDADELEKAGSNLFISQTNGKASGARVRQKYLEGSNVDVTIEMVDMITTVRSFEANQKILKSQDEILGRAVNDVGRLA</sequence>
<comment type="similarity">
    <text evidence="1 2">Belongs to the flagella basal body rod proteins family.</text>
</comment>
<dbReference type="InterPro" id="IPR037925">
    <property type="entry name" value="FlgE/F/G-like"/>
</dbReference>
<dbReference type="PANTHER" id="PTHR30435">
    <property type="entry name" value="FLAGELLAR PROTEIN"/>
    <property type="match status" value="1"/>
</dbReference>
<comment type="caution">
    <text evidence="6">The sequence shown here is derived from an EMBL/GenBank/DDBJ whole genome shotgun (WGS) entry which is preliminary data.</text>
</comment>
<evidence type="ECO:0000256" key="1">
    <source>
        <dbReference type="ARBA" id="ARBA00009677"/>
    </source>
</evidence>
<evidence type="ECO:0000256" key="2">
    <source>
        <dbReference type="RuleBase" id="RU362116"/>
    </source>
</evidence>
<dbReference type="AlphaFoldDB" id="A0A1F2UKZ4"/>
<protein>
    <submittedName>
        <fullName evidence="6">Uncharacterized protein</fullName>
    </submittedName>
</protein>
<dbReference type="InterPro" id="IPR020013">
    <property type="entry name" value="Flagellar_FlgE/F/G"/>
</dbReference>
<dbReference type="NCBIfam" id="TIGR03506">
    <property type="entry name" value="FlgEFG_subfam"/>
    <property type="match status" value="1"/>
</dbReference>
<dbReference type="SUPFAM" id="SSF117143">
    <property type="entry name" value="Flagellar hook protein flgE"/>
    <property type="match status" value="1"/>
</dbReference>
<dbReference type="GO" id="GO:0071978">
    <property type="term" value="P:bacterial-type flagellum-dependent swarming motility"/>
    <property type="evidence" value="ECO:0007669"/>
    <property type="project" value="TreeGrafter"/>
</dbReference>
<dbReference type="PANTHER" id="PTHR30435:SF19">
    <property type="entry name" value="FLAGELLAR BASAL-BODY ROD PROTEIN FLGG"/>
    <property type="match status" value="1"/>
</dbReference>
<feature type="domain" description="Flagellar basal body rod protein N-terminal" evidence="3">
    <location>
        <begin position="5"/>
        <end position="35"/>
    </location>
</feature>
<dbReference type="InterPro" id="IPR001444">
    <property type="entry name" value="Flag_bb_rod_N"/>
</dbReference>
<keyword evidence="2" id="KW-0975">Bacterial flagellum</keyword>
<dbReference type="EMBL" id="MELI01000062">
    <property type="protein sequence ID" value="OFW33652.1"/>
    <property type="molecule type" value="Genomic_DNA"/>
</dbReference>
<feature type="domain" description="Flagellar hook protein FlgE/F/G-like D1" evidence="5">
    <location>
        <begin position="96"/>
        <end position="159"/>
    </location>
</feature>
<proteinExistence type="inferred from homology"/>
<name>A0A1F2UKZ4_9ACTN</name>
<accession>A0A1F2UKZ4</accession>
<dbReference type="GO" id="GO:0009425">
    <property type="term" value="C:bacterial-type flagellum basal body"/>
    <property type="evidence" value="ECO:0007669"/>
    <property type="project" value="UniProtKB-SubCell"/>
</dbReference>
<feature type="domain" description="Flagellar basal-body/hook protein C-terminal" evidence="4">
    <location>
        <begin position="199"/>
        <end position="243"/>
    </location>
</feature>
<organism evidence="6 7">
    <name type="scientific">Candidatus Aquicultor primus</name>
    <dbReference type="NCBI Taxonomy" id="1797195"/>
    <lineage>
        <taxon>Bacteria</taxon>
        <taxon>Bacillati</taxon>
        <taxon>Actinomycetota</taxon>
        <taxon>Candidatus Aquicultoria</taxon>
        <taxon>Candidatus Aquicultorales</taxon>
        <taxon>Candidatus Aquicultoraceae</taxon>
        <taxon>Candidatus Aquicultor</taxon>
    </lineage>
</organism>